<accession>A0A371F666</accession>
<dbReference type="PANTHER" id="PTHR42648">
    <property type="entry name" value="TRANSPOSASE, PUTATIVE-RELATED"/>
    <property type="match status" value="1"/>
</dbReference>
<dbReference type="InterPro" id="IPR012337">
    <property type="entry name" value="RNaseH-like_sf"/>
</dbReference>
<dbReference type="Proteomes" id="UP000257109">
    <property type="component" value="Unassembled WGS sequence"/>
</dbReference>
<protein>
    <recommendedName>
        <fullName evidence="3">Integrase catalytic domain-containing protein</fullName>
    </recommendedName>
</protein>
<dbReference type="InterPro" id="IPR039537">
    <property type="entry name" value="Retrotran_Ty1/copia-like"/>
</dbReference>
<comment type="caution">
    <text evidence="1">The sequence shown here is derived from an EMBL/GenBank/DDBJ whole genome shotgun (WGS) entry which is preliminary data.</text>
</comment>
<dbReference type="AlphaFoldDB" id="A0A371F666"/>
<organism evidence="1 2">
    <name type="scientific">Mucuna pruriens</name>
    <name type="common">Velvet bean</name>
    <name type="synonym">Dolichos pruriens</name>
    <dbReference type="NCBI Taxonomy" id="157652"/>
    <lineage>
        <taxon>Eukaryota</taxon>
        <taxon>Viridiplantae</taxon>
        <taxon>Streptophyta</taxon>
        <taxon>Embryophyta</taxon>
        <taxon>Tracheophyta</taxon>
        <taxon>Spermatophyta</taxon>
        <taxon>Magnoliopsida</taxon>
        <taxon>eudicotyledons</taxon>
        <taxon>Gunneridae</taxon>
        <taxon>Pentapetalae</taxon>
        <taxon>rosids</taxon>
        <taxon>fabids</taxon>
        <taxon>Fabales</taxon>
        <taxon>Fabaceae</taxon>
        <taxon>Papilionoideae</taxon>
        <taxon>50 kb inversion clade</taxon>
        <taxon>NPAAA clade</taxon>
        <taxon>indigoferoid/millettioid clade</taxon>
        <taxon>Phaseoleae</taxon>
        <taxon>Mucuna</taxon>
    </lineage>
</organism>
<name>A0A371F666_MUCPR</name>
<dbReference type="EMBL" id="QJKJ01010415">
    <property type="protein sequence ID" value="RDX73784.1"/>
    <property type="molecule type" value="Genomic_DNA"/>
</dbReference>
<gene>
    <name evidence="1" type="ORF">CR513_46556</name>
</gene>
<evidence type="ECO:0008006" key="3">
    <source>
        <dbReference type="Google" id="ProtNLM"/>
    </source>
</evidence>
<reference evidence="1" key="1">
    <citation type="submission" date="2018-05" db="EMBL/GenBank/DDBJ databases">
        <title>Draft genome of Mucuna pruriens seed.</title>
        <authorList>
            <person name="Nnadi N.E."/>
            <person name="Vos R."/>
            <person name="Hasami M.H."/>
            <person name="Devisetty U.K."/>
            <person name="Aguiy J.C."/>
        </authorList>
    </citation>
    <scope>NUCLEOTIDE SEQUENCE [LARGE SCALE GENOMIC DNA]</scope>
    <source>
        <strain evidence="1">JCA_2017</strain>
    </source>
</reference>
<feature type="non-terminal residue" evidence="1">
    <location>
        <position position="146"/>
    </location>
</feature>
<evidence type="ECO:0000313" key="1">
    <source>
        <dbReference type="EMBL" id="RDX73784.1"/>
    </source>
</evidence>
<feature type="non-terminal residue" evidence="1">
    <location>
        <position position="1"/>
    </location>
</feature>
<sequence length="146" mass="16570">MTSMITYLNHGIFHQSSCNHTPQQNGITENKKNWHILELIQSIMFTSNVPNHFGGEAVLMATYPILRMGGCNFDGFPTLINCLPYKPLQFLTPLNCFEKAFQLVKNLKSLPPKIFGCTVFTQTLVVHRENLILGTINAYFLVILPR</sequence>
<dbReference type="PANTHER" id="PTHR42648:SF22">
    <property type="entry name" value="REVERSE TRANSCRIPTASE TY1_COPIA-TYPE DOMAIN-CONTAINING PROTEIN"/>
    <property type="match status" value="1"/>
</dbReference>
<evidence type="ECO:0000313" key="2">
    <source>
        <dbReference type="Proteomes" id="UP000257109"/>
    </source>
</evidence>
<keyword evidence="2" id="KW-1185">Reference proteome</keyword>
<dbReference type="SUPFAM" id="SSF53098">
    <property type="entry name" value="Ribonuclease H-like"/>
    <property type="match status" value="1"/>
</dbReference>
<proteinExistence type="predicted"/>